<protein>
    <submittedName>
        <fullName evidence="5">Stress-70 protein, mitochondrial</fullName>
    </submittedName>
</protein>
<organism evidence="5 6">
    <name type="scientific">Aphis craccivora</name>
    <name type="common">Cowpea aphid</name>
    <dbReference type="NCBI Taxonomy" id="307492"/>
    <lineage>
        <taxon>Eukaryota</taxon>
        <taxon>Metazoa</taxon>
        <taxon>Ecdysozoa</taxon>
        <taxon>Arthropoda</taxon>
        <taxon>Hexapoda</taxon>
        <taxon>Insecta</taxon>
        <taxon>Pterygota</taxon>
        <taxon>Neoptera</taxon>
        <taxon>Paraneoptera</taxon>
        <taxon>Hemiptera</taxon>
        <taxon>Sternorrhyncha</taxon>
        <taxon>Aphidomorpha</taxon>
        <taxon>Aphidoidea</taxon>
        <taxon>Aphididae</taxon>
        <taxon>Aphidini</taxon>
        <taxon>Aphis</taxon>
        <taxon>Aphis</taxon>
    </lineage>
</organism>
<reference evidence="5 6" key="1">
    <citation type="submission" date="2019-08" db="EMBL/GenBank/DDBJ databases">
        <title>Whole genome of Aphis craccivora.</title>
        <authorList>
            <person name="Voronova N.V."/>
            <person name="Shulinski R.S."/>
            <person name="Bandarenka Y.V."/>
            <person name="Zhorov D.G."/>
            <person name="Warner D."/>
        </authorList>
    </citation>
    <scope>NUCLEOTIDE SEQUENCE [LARGE SCALE GENOMIC DNA]</scope>
    <source>
        <strain evidence="5">180601</strain>
        <tissue evidence="5">Whole Body</tissue>
    </source>
</reference>
<dbReference type="AlphaFoldDB" id="A0A6G0YFF9"/>
<gene>
    <name evidence="5" type="ORF">FWK35_00012209</name>
</gene>
<accession>A0A6G0YFF9</accession>
<feature type="region of interest" description="Disordered" evidence="4">
    <location>
        <begin position="139"/>
        <end position="165"/>
    </location>
</feature>
<dbReference type="InterPro" id="IPR013126">
    <property type="entry name" value="Hsp_70_fam"/>
</dbReference>
<dbReference type="Gene3D" id="2.60.34.10">
    <property type="entry name" value="Substrate Binding Domain Of DNAk, Chain A, domain 1"/>
    <property type="match status" value="1"/>
</dbReference>
<comment type="similarity">
    <text evidence="1">Belongs to the heat shock protein 70 family.</text>
</comment>
<comment type="caution">
    <text evidence="5">The sequence shown here is derived from an EMBL/GenBank/DDBJ whole genome shotgun (WGS) entry which is preliminary data.</text>
</comment>
<dbReference type="Pfam" id="PF00012">
    <property type="entry name" value="HSP70"/>
    <property type="match status" value="1"/>
</dbReference>
<dbReference type="InterPro" id="IPR029048">
    <property type="entry name" value="HSP70_C_sf"/>
</dbReference>
<evidence type="ECO:0000313" key="5">
    <source>
        <dbReference type="EMBL" id="KAF0754883.1"/>
    </source>
</evidence>
<dbReference type="Gene3D" id="1.20.1270.10">
    <property type="match status" value="1"/>
</dbReference>
<evidence type="ECO:0000313" key="6">
    <source>
        <dbReference type="Proteomes" id="UP000478052"/>
    </source>
</evidence>
<evidence type="ECO:0000256" key="2">
    <source>
        <dbReference type="ARBA" id="ARBA00022741"/>
    </source>
</evidence>
<evidence type="ECO:0000256" key="1">
    <source>
        <dbReference type="ARBA" id="ARBA00007381"/>
    </source>
</evidence>
<evidence type="ECO:0000256" key="3">
    <source>
        <dbReference type="ARBA" id="ARBA00022840"/>
    </source>
</evidence>
<name>A0A6G0YFF9_APHCR</name>
<dbReference type="SUPFAM" id="SSF100920">
    <property type="entry name" value="Heat shock protein 70kD (HSP70), peptide-binding domain"/>
    <property type="match status" value="1"/>
</dbReference>
<proteinExistence type="inferred from homology"/>
<dbReference type="EMBL" id="VUJU01004291">
    <property type="protein sequence ID" value="KAF0754883.1"/>
    <property type="molecule type" value="Genomic_DNA"/>
</dbReference>
<feature type="non-terminal residue" evidence="5">
    <location>
        <position position="1"/>
    </location>
</feature>
<dbReference type="GO" id="GO:0140662">
    <property type="term" value="F:ATP-dependent protein folding chaperone"/>
    <property type="evidence" value="ECO:0007669"/>
    <property type="project" value="InterPro"/>
</dbReference>
<evidence type="ECO:0000256" key="4">
    <source>
        <dbReference type="SAM" id="MobiDB-lite"/>
    </source>
</evidence>
<dbReference type="OrthoDB" id="2401965at2759"/>
<dbReference type="InterPro" id="IPR029047">
    <property type="entry name" value="HSP70_peptide-bd_sf"/>
</dbReference>
<keyword evidence="6" id="KW-1185">Reference proteome</keyword>
<dbReference type="GO" id="GO:0005524">
    <property type="term" value="F:ATP binding"/>
    <property type="evidence" value="ECO:0007669"/>
    <property type="project" value="UniProtKB-KW"/>
</dbReference>
<dbReference type="Proteomes" id="UP000478052">
    <property type="component" value="Unassembled WGS sequence"/>
</dbReference>
<feature type="compositionally biased region" description="Polar residues" evidence="4">
    <location>
        <begin position="146"/>
        <end position="156"/>
    </location>
</feature>
<sequence length="165" mass="18548">TFDIDANGIVHVSARDKGTGREQQISIQSSGGLSKDEIENMVKNAEQYAQQDQIKKDRVEALNQADSIVNDTESKLTEYQVHIPEEDATNIRELIKEVREKITQAQADNDLDPENLKASTQKLQQASLKMFEVAYKKMAAKREENQNPSGDGQATEQESKKEHSM</sequence>
<keyword evidence="2" id="KW-0547">Nucleotide-binding</keyword>
<keyword evidence="3" id="KW-0067">ATP-binding</keyword>
<dbReference type="PANTHER" id="PTHR19375">
    <property type="entry name" value="HEAT SHOCK PROTEIN 70KDA"/>
    <property type="match status" value="1"/>
</dbReference>